<dbReference type="RefSeq" id="WP_201873246.1">
    <property type="nucleotide sequence ID" value="NZ_JAERRF010000004.1"/>
</dbReference>
<reference evidence="1 2" key="1">
    <citation type="submission" date="2021-01" db="EMBL/GenBank/DDBJ databases">
        <title>WGS of actinomycetes isolated from Thailand.</title>
        <authorList>
            <person name="Thawai C."/>
        </authorList>
    </citation>
    <scope>NUCLEOTIDE SEQUENCE [LARGE SCALE GENOMIC DNA]</scope>
    <source>
        <strain evidence="1 2">CA1R205</strain>
    </source>
</reference>
<dbReference type="Proteomes" id="UP000634229">
    <property type="component" value="Unassembled WGS sequence"/>
</dbReference>
<dbReference type="EMBL" id="JAERRF010000004">
    <property type="protein sequence ID" value="MBL1096621.1"/>
    <property type="molecule type" value="Genomic_DNA"/>
</dbReference>
<protein>
    <recommendedName>
        <fullName evidence="3">WXG100 family type VII secretion target</fullName>
    </recommendedName>
</protein>
<comment type="caution">
    <text evidence="1">The sequence shown here is derived from an EMBL/GenBank/DDBJ whole genome shotgun (WGS) entry which is preliminary data.</text>
</comment>
<evidence type="ECO:0000313" key="1">
    <source>
        <dbReference type="EMBL" id="MBL1096621.1"/>
    </source>
</evidence>
<evidence type="ECO:0008006" key="3">
    <source>
        <dbReference type="Google" id="ProtNLM"/>
    </source>
</evidence>
<evidence type="ECO:0000313" key="2">
    <source>
        <dbReference type="Proteomes" id="UP000634229"/>
    </source>
</evidence>
<gene>
    <name evidence="1" type="ORF">JK363_08090</name>
</gene>
<proteinExistence type="predicted"/>
<accession>A0ABS1N968</accession>
<sequence>MLTYQDVTTIKIGFLTKAATSWDDMADGFKELETLYKTQVESVANDGVWVGVAAGAASSQFSATRKQLADAQVEARAIASILRDAHHQFSTRIADVKEAAAQARKAKLSVNSKGEAVYDYSKLTPMRHDENYPDYVAKAKKAEASWTKKIKDAVQAVDDADQGVKLALHEAAGIKGFFEDIFDRALGQSHNFNGHAVGDIERYEAAEARQYAKQVLDGEKPDDLKEFRRLMRDNSGDVAFSRTLLDGLGARKTLELANKIDEFAYFDDKKHGKQYLEIQTGLADSLATATRDPKSEFYKHFRSEMRKAGIEKYNMDGLSKIPDEKIRGYQSLATLIQRGHGYSGQFLKDTADDIRHAEETYVPPKGHYESIWALRDGYSGKDRGWFANDPLDSVLGVMSRDPATSTEYLDPAKTDNLKYLLHNRDWETAIDHYATPPGGTTTGPPVMAEDGDVRKGFGAALEAATTGEKPGTYHQVGQHTLSEARIMQHTVNTLYSDGHAEALPKNLIKPLAHALTSYTPDTHEIYAKSDSSYDIDWKSPGSVWKDEDGAHMAVGYQRIAAIMRGVADDPEAFGHLYGAEQQHSHDVLAAIPRDAGDKTITDRIRESSRAIGAYDGVRSDIIFDERFNKTQWAADFNQGLSTSLNTALMFKPDSLAGAGDLTSKVIDVWVYESNKDHVAEANVTATNKNAETYDAGLNDVEHMVRAWGNSRGHDIDSDYTKFFLHDSQEAYDFGRNRALDTFRSDR</sequence>
<keyword evidence="2" id="KW-1185">Reference proteome</keyword>
<organism evidence="1 2">
    <name type="scientific">Streptomyces coffeae</name>
    <dbReference type="NCBI Taxonomy" id="621382"/>
    <lineage>
        <taxon>Bacteria</taxon>
        <taxon>Bacillati</taxon>
        <taxon>Actinomycetota</taxon>
        <taxon>Actinomycetes</taxon>
        <taxon>Kitasatosporales</taxon>
        <taxon>Streptomycetaceae</taxon>
        <taxon>Streptomyces</taxon>
    </lineage>
</organism>
<name>A0ABS1N968_9ACTN</name>